<dbReference type="EMBL" id="JAPUFD010000016">
    <property type="protein sequence ID" value="MDI1491940.1"/>
    <property type="molecule type" value="Genomic_DNA"/>
</dbReference>
<keyword evidence="4 6" id="KW-0472">Membrane</keyword>
<evidence type="ECO:0000256" key="1">
    <source>
        <dbReference type="ARBA" id="ARBA00004141"/>
    </source>
</evidence>
<dbReference type="SUPFAM" id="SSF144091">
    <property type="entry name" value="Rhomboid-like"/>
    <property type="match status" value="1"/>
</dbReference>
<evidence type="ECO:0000313" key="7">
    <source>
        <dbReference type="EMBL" id="MDI1491940.1"/>
    </source>
</evidence>
<evidence type="ECO:0000256" key="2">
    <source>
        <dbReference type="ARBA" id="ARBA00022692"/>
    </source>
</evidence>
<protein>
    <submittedName>
        <fullName evidence="7">Uncharacterized protein</fullName>
    </submittedName>
</protein>
<keyword evidence="2 6" id="KW-0812">Transmembrane</keyword>
<evidence type="ECO:0000256" key="4">
    <source>
        <dbReference type="ARBA" id="ARBA00023136"/>
    </source>
</evidence>
<accession>A0AA43TZJ2</accession>
<name>A0AA43TZJ2_9LECA</name>
<feature type="transmembrane region" description="Helical" evidence="6">
    <location>
        <begin position="14"/>
        <end position="31"/>
    </location>
</feature>
<evidence type="ECO:0000256" key="5">
    <source>
        <dbReference type="SAM" id="MobiDB-lite"/>
    </source>
</evidence>
<dbReference type="AlphaFoldDB" id="A0AA43TZJ2"/>
<evidence type="ECO:0000256" key="6">
    <source>
        <dbReference type="SAM" id="Phobius"/>
    </source>
</evidence>
<keyword evidence="8" id="KW-1185">Reference proteome</keyword>
<feature type="compositionally biased region" description="Low complexity" evidence="5">
    <location>
        <begin position="250"/>
        <end position="259"/>
    </location>
</feature>
<dbReference type="Proteomes" id="UP001161017">
    <property type="component" value="Unassembled WGS sequence"/>
</dbReference>
<feature type="region of interest" description="Disordered" evidence="5">
    <location>
        <begin position="247"/>
        <end position="273"/>
    </location>
</feature>
<feature type="transmembrane region" description="Helical" evidence="6">
    <location>
        <begin position="52"/>
        <end position="75"/>
    </location>
</feature>
<comment type="caution">
    <text evidence="7">The sequence shown here is derived from an EMBL/GenBank/DDBJ whole genome shotgun (WGS) entry which is preliminary data.</text>
</comment>
<feature type="transmembrane region" description="Helical" evidence="6">
    <location>
        <begin position="87"/>
        <end position="110"/>
    </location>
</feature>
<evidence type="ECO:0000256" key="3">
    <source>
        <dbReference type="ARBA" id="ARBA00022989"/>
    </source>
</evidence>
<evidence type="ECO:0000313" key="8">
    <source>
        <dbReference type="Proteomes" id="UP001161017"/>
    </source>
</evidence>
<dbReference type="GO" id="GO:0004252">
    <property type="term" value="F:serine-type endopeptidase activity"/>
    <property type="evidence" value="ECO:0007669"/>
    <property type="project" value="TreeGrafter"/>
</dbReference>
<dbReference type="InterPro" id="IPR035952">
    <property type="entry name" value="Rhomboid-like_sf"/>
</dbReference>
<reference evidence="7" key="1">
    <citation type="journal article" date="2023" name="Genome Biol. Evol.">
        <title>First Whole Genome Sequence and Flow Cytometry Genome Size Data for the Lichen-Forming Fungus Ramalina farinacea (Ascomycota).</title>
        <authorList>
            <person name="Llewellyn T."/>
            <person name="Mian S."/>
            <person name="Hill R."/>
            <person name="Leitch I.J."/>
            <person name="Gaya E."/>
        </authorList>
    </citation>
    <scope>NUCLEOTIDE SEQUENCE</scope>
    <source>
        <strain evidence="7">LIQ254RAFAR</strain>
    </source>
</reference>
<keyword evidence="3 6" id="KW-1133">Transmembrane helix</keyword>
<comment type="subcellular location">
    <subcellularLocation>
        <location evidence="1">Membrane</location>
        <topology evidence="1">Multi-pass membrane protein</topology>
    </subcellularLocation>
</comment>
<gene>
    <name evidence="7" type="ORF">OHK93_003151</name>
</gene>
<dbReference type="GO" id="GO:0016020">
    <property type="term" value="C:membrane"/>
    <property type="evidence" value="ECO:0007669"/>
    <property type="project" value="UniProtKB-SubCell"/>
</dbReference>
<sequence>MLASGFTGAPVSRFLLYGIITTSILASITDTKHLFYIQPHPHIWKYGQLWRVAVWQLCYTNSTELLFAAMTLYNMRVIERLWGSQKFASFLLSTYLPTTLLTPLLLTLVLRPLTFNHASSSSSLFNLLPAGPTPLIFGLLAQYHAAIPTVYKYRVVASASSTSHQDDPYALVFSDKSTTYLLAGQLALSSLPGSALAAAVGWVVGMAWRGEWGPGLWGKWRVPGWVVGEARGEAGRGQELEGLRRRMEGEGAAARGTGADTAEQTGQGGEQRRRGIVGGVADQFRGSF</sequence>
<dbReference type="PANTHER" id="PTHR43066">
    <property type="entry name" value="RHOMBOID-RELATED PROTEIN"/>
    <property type="match status" value="1"/>
</dbReference>
<proteinExistence type="predicted"/>
<organism evidence="7 8">
    <name type="scientific">Ramalina farinacea</name>
    <dbReference type="NCBI Taxonomy" id="258253"/>
    <lineage>
        <taxon>Eukaryota</taxon>
        <taxon>Fungi</taxon>
        <taxon>Dikarya</taxon>
        <taxon>Ascomycota</taxon>
        <taxon>Pezizomycotina</taxon>
        <taxon>Lecanoromycetes</taxon>
        <taxon>OSLEUM clade</taxon>
        <taxon>Lecanoromycetidae</taxon>
        <taxon>Lecanorales</taxon>
        <taxon>Lecanorineae</taxon>
        <taxon>Ramalinaceae</taxon>
        <taxon>Ramalina</taxon>
    </lineage>
</organism>
<dbReference type="PANTHER" id="PTHR43066:SF21">
    <property type="entry name" value="UBIQUITIN-ASSOCIATED DOMAIN-CONTAINING PROTEIN 2"/>
    <property type="match status" value="1"/>
</dbReference>